<sequence length="577" mass="64436">MNSDSSSIIFEGVSEVLALSDGYIDLLIPTKAATMASQCSENVIPTLRDFFNSQKPGEEDEFMVHQVLNSSSKNIPPRPTKLGNKAKERHGLFNQGRIRSRRNISDAEKFSVEQYSSSGFFGVRFNTNGRQQQQQRSAKPLGSDRNMEPRLQKSFSARMQLPFMLSSKPSNQSTNNSSWFSRIKKMSNPFSNRNSLIPKSGEIKVSGVGETLSRNKSSSPVHLHAHLSIQHELGMPVFTFSLDHPDDVYTARTWMDVNDSRFVYSFRYIGGRSNKNLGEQRSNVSGIDSSLIGQMQVSTQVSLEVEEEPYEDPVESAVSEFVLFDIARARRSGLKSEQLSRQNSVSDGSKHLQRQNSFSRGLTRSFSKHSENSATSSDPLPATDLHPGLEIAAVVIRDSSSSNNESLECMKNSKLSRREMKVIVPSGNHGLPDAENSCPTPILQRWRSGGGCDCSGWDMGCHLFVLEEQQLINNHHCLELFIEGEKESTPAMTMAFMREGHYEVNFHARLSALQAFSVCVAELHRTEVSRGERSDSLSRCSSLRELIDMATPVNRDINEEVISSFMPNVTFSPISRV</sequence>
<proteinExistence type="predicted"/>
<feature type="region of interest" description="Disordered" evidence="1">
    <location>
        <begin position="123"/>
        <end position="147"/>
    </location>
</feature>
<dbReference type="Pfam" id="PF12043">
    <property type="entry name" value="DUF3527"/>
    <property type="match status" value="1"/>
</dbReference>
<dbReference type="KEGG" id="rsz:108827190"/>
<feature type="compositionally biased region" description="Polar residues" evidence="1">
    <location>
        <begin position="335"/>
        <end position="347"/>
    </location>
</feature>
<dbReference type="RefSeq" id="XP_018456051.1">
    <property type="nucleotide sequence ID" value="XM_018600549.2"/>
</dbReference>
<evidence type="ECO:0000313" key="3">
    <source>
        <dbReference type="RefSeq" id="XP_018456051.1"/>
    </source>
</evidence>
<dbReference type="PANTHER" id="PTHR31390:SF14">
    <property type="entry name" value="(RAPE) HYPOTHETICAL PROTEIN"/>
    <property type="match status" value="1"/>
</dbReference>
<feature type="compositionally biased region" description="Polar residues" evidence="1">
    <location>
        <begin position="123"/>
        <end position="137"/>
    </location>
</feature>
<gene>
    <name evidence="3" type="primary">LOC108827190</name>
</gene>
<name>A0A6J0L957_RAPSA</name>
<dbReference type="Proteomes" id="UP000504610">
    <property type="component" value="Chromosome 9"/>
</dbReference>
<feature type="compositionally biased region" description="Polar residues" evidence="1">
    <location>
        <begin position="354"/>
        <end position="365"/>
    </location>
</feature>
<accession>A0A6J0L957</accession>
<reference evidence="2" key="1">
    <citation type="journal article" date="2019" name="Database">
        <title>The radish genome database (RadishGD): an integrated information resource for radish genomics.</title>
        <authorList>
            <person name="Yu H.J."/>
            <person name="Baek S."/>
            <person name="Lee Y.J."/>
            <person name="Cho A."/>
            <person name="Mun J.H."/>
        </authorList>
    </citation>
    <scope>NUCLEOTIDE SEQUENCE [LARGE SCALE GENOMIC DNA]</scope>
    <source>
        <strain evidence="2">cv. WK10039</strain>
    </source>
</reference>
<protein>
    <submittedName>
        <fullName evidence="3">Uncharacterized protein LOC108827190</fullName>
    </submittedName>
</protein>
<feature type="region of interest" description="Disordered" evidence="1">
    <location>
        <begin position="335"/>
        <end position="385"/>
    </location>
</feature>
<evidence type="ECO:0000313" key="2">
    <source>
        <dbReference type="Proteomes" id="UP000504610"/>
    </source>
</evidence>
<reference evidence="3" key="2">
    <citation type="submission" date="2025-08" db="UniProtKB">
        <authorList>
            <consortium name="RefSeq"/>
        </authorList>
    </citation>
    <scope>IDENTIFICATION</scope>
    <source>
        <tissue evidence="3">Leaf</tissue>
    </source>
</reference>
<dbReference type="PANTHER" id="PTHR31390">
    <property type="entry name" value="EXPRESSED PROTEIN"/>
    <property type="match status" value="1"/>
</dbReference>
<dbReference type="AlphaFoldDB" id="A0A6J0L957"/>
<dbReference type="GeneID" id="108827190"/>
<organism evidence="2 3">
    <name type="scientific">Raphanus sativus</name>
    <name type="common">Radish</name>
    <name type="synonym">Raphanus raphanistrum var. sativus</name>
    <dbReference type="NCBI Taxonomy" id="3726"/>
    <lineage>
        <taxon>Eukaryota</taxon>
        <taxon>Viridiplantae</taxon>
        <taxon>Streptophyta</taxon>
        <taxon>Embryophyta</taxon>
        <taxon>Tracheophyta</taxon>
        <taxon>Spermatophyta</taxon>
        <taxon>Magnoliopsida</taxon>
        <taxon>eudicotyledons</taxon>
        <taxon>Gunneridae</taxon>
        <taxon>Pentapetalae</taxon>
        <taxon>rosids</taxon>
        <taxon>malvids</taxon>
        <taxon>Brassicales</taxon>
        <taxon>Brassicaceae</taxon>
        <taxon>Brassiceae</taxon>
        <taxon>Raphanus</taxon>
    </lineage>
</organism>
<evidence type="ECO:0000256" key="1">
    <source>
        <dbReference type="SAM" id="MobiDB-lite"/>
    </source>
</evidence>
<keyword evidence="2" id="KW-1185">Reference proteome</keyword>
<dbReference type="OrthoDB" id="1939710at2759"/>
<dbReference type="InterPro" id="IPR021916">
    <property type="entry name" value="DUF3527"/>
</dbReference>